<dbReference type="AlphaFoldDB" id="A0A5C2S2V9"/>
<dbReference type="STRING" id="1328759.A0A5C2S2V9"/>
<proteinExistence type="predicted"/>
<dbReference type="Proteomes" id="UP000313359">
    <property type="component" value="Unassembled WGS sequence"/>
</dbReference>
<keyword evidence="2" id="KW-1185">Reference proteome</keyword>
<name>A0A5C2S2V9_9APHY</name>
<evidence type="ECO:0000313" key="2">
    <source>
        <dbReference type="Proteomes" id="UP000313359"/>
    </source>
</evidence>
<sequence>MSHIPSRRHGPAHGAKEIGKDIVTYEYKQPVHMQPYLIAIAAGHFRYRALPKVDGKAWSTCVWAEPELIDAAYWEFSEATGKFLATAKTTHDRLVDYSRIQKSGGKGLRQHTDDLRRRYPN</sequence>
<dbReference type="EMBL" id="ML122283">
    <property type="protein sequence ID" value="RPD57154.1"/>
    <property type="molecule type" value="Genomic_DNA"/>
</dbReference>
<gene>
    <name evidence="1" type="ORF">L227DRAFT_614020</name>
</gene>
<reference evidence="1" key="1">
    <citation type="journal article" date="2018" name="Genome Biol. Evol.">
        <title>Genomics and development of Lentinus tigrinus, a white-rot wood-decaying mushroom with dimorphic fruiting bodies.</title>
        <authorList>
            <person name="Wu B."/>
            <person name="Xu Z."/>
            <person name="Knudson A."/>
            <person name="Carlson A."/>
            <person name="Chen N."/>
            <person name="Kovaka S."/>
            <person name="LaButti K."/>
            <person name="Lipzen A."/>
            <person name="Pennachio C."/>
            <person name="Riley R."/>
            <person name="Schakwitz W."/>
            <person name="Umezawa K."/>
            <person name="Ohm R.A."/>
            <person name="Grigoriev I.V."/>
            <person name="Nagy L.G."/>
            <person name="Gibbons J."/>
            <person name="Hibbett D."/>
        </authorList>
    </citation>
    <scope>NUCLEOTIDE SEQUENCE [LARGE SCALE GENOMIC DNA]</scope>
    <source>
        <strain evidence="1">ALCF2SS1-6</strain>
    </source>
</reference>
<organism evidence="1 2">
    <name type="scientific">Lentinus tigrinus ALCF2SS1-6</name>
    <dbReference type="NCBI Taxonomy" id="1328759"/>
    <lineage>
        <taxon>Eukaryota</taxon>
        <taxon>Fungi</taxon>
        <taxon>Dikarya</taxon>
        <taxon>Basidiomycota</taxon>
        <taxon>Agaricomycotina</taxon>
        <taxon>Agaricomycetes</taxon>
        <taxon>Polyporales</taxon>
        <taxon>Polyporaceae</taxon>
        <taxon>Lentinus</taxon>
    </lineage>
</organism>
<accession>A0A5C2S2V9</accession>
<dbReference type="OrthoDB" id="79562at2759"/>
<evidence type="ECO:0000313" key="1">
    <source>
        <dbReference type="EMBL" id="RPD57154.1"/>
    </source>
</evidence>
<protein>
    <submittedName>
        <fullName evidence="1">Uncharacterized protein</fullName>
    </submittedName>
</protein>